<comment type="similarity">
    <text evidence="1">Belongs to the protein kinase superfamily. AGC Ser/Thr protein kinase family.</text>
</comment>
<dbReference type="GO" id="GO:0035091">
    <property type="term" value="F:phosphatidylinositol binding"/>
    <property type="evidence" value="ECO:0007669"/>
    <property type="project" value="InterPro"/>
</dbReference>
<dbReference type="PROSITE" id="PS00108">
    <property type="entry name" value="PROTEIN_KINASE_ST"/>
    <property type="match status" value="1"/>
</dbReference>
<evidence type="ECO:0000256" key="9">
    <source>
        <dbReference type="SAM" id="MobiDB-lite"/>
    </source>
</evidence>
<dbReference type="Proteomes" id="UP000322899">
    <property type="component" value="Unassembled WGS sequence"/>
</dbReference>
<keyword evidence="7 8" id="KW-0067">ATP-binding</keyword>
<gene>
    <name evidence="12" type="ORF">FNF27_02508</name>
</gene>
<dbReference type="FunFam" id="3.30.200.20:FF:000537">
    <property type="entry name" value="Non-specific serine/threonine protein kinase"/>
    <property type="match status" value="1"/>
</dbReference>
<feature type="binding site" evidence="8">
    <location>
        <position position="202"/>
    </location>
    <ligand>
        <name>ATP</name>
        <dbReference type="ChEBI" id="CHEBI:30616"/>
    </ligand>
</feature>
<dbReference type="SMART" id="SM00220">
    <property type="entry name" value="S_TKc"/>
    <property type="match status" value="1"/>
</dbReference>
<reference evidence="12 13" key="1">
    <citation type="submission" date="2019-07" db="EMBL/GenBank/DDBJ databases">
        <title>Genomes of Cafeteria roenbergensis.</title>
        <authorList>
            <person name="Fischer M.G."/>
            <person name="Hackl T."/>
            <person name="Roman M."/>
        </authorList>
    </citation>
    <scope>NUCLEOTIDE SEQUENCE [LARGE SCALE GENOMIC DNA]</scope>
    <source>
        <strain evidence="12 13">E4-10P</strain>
    </source>
</reference>
<dbReference type="PROSITE" id="PS51285">
    <property type="entry name" value="AGC_KINASE_CTER"/>
    <property type="match status" value="1"/>
</dbReference>
<feature type="region of interest" description="Disordered" evidence="9">
    <location>
        <begin position="466"/>
        <end position="500"/>
    </location>
</feature>
<evidence type="ECO:0000256" key="6">
    <source>
        <dbReference type="ARBA" id="ARBA00022777"/>
    </source>
</evidence>
<evidence type="ECO:0000313" key="12">
    <source>
        <dbReference type="EMBL" id="KAA0176119.1"/>
    </source>
</evidence>
<evidence type="ECO:0000256" key="2">
    <source>
        <dbReference type="ARBA" id="ARBA00022527"/>
    </source>
</evidence>
<dbReference type="InterPro" id="IPR036871">
    <property type="entry name" value="PX_dom_sf"/>
</dbReference>
<dbReference type="PANTHER" id="PTHR24351">
    <property type="entry name" value="RIBOSOMAL PROTEIN S6 KINASE"/>
    <property type="match status" value="1"/>
</dbReference>
<dbReference type="InterPro" id="IPR017441">
    <property type="entry name" value="Protein_kinase_ATP_BS"/>
</dbReference>
<keyword evidence="5 8" id="KW-0547">Nucleotide-binding</keyword>
<organism evidence="12 13">
    <name type="scientific">Cafeteria roenbergensis</name>
    <name type="common">Marine flagellate</name>
    <dbReference type="NCBI Taxonomy" id="33653"/>
    <lineage>
        <taxon>Eukaryota</taxon>
        <taxon>Sar</taxon>
        <taxon>Stramenopiles</taxon>
        <taxon>Bigyra</taxon>
        <taxon>Opalozoa</taxon>
        <taxon>Bicosoecida</taxon>
        <taxon>Cafeteriaceae</taxon>
        <taxon>Cafeteria</taxon>
    </lineage>
</organism>
<proteinExistence type="inferred from homology"/>
<dbReference type="InterPro" id="IPR017892">
    <property type="entry name" value="Pkinase_C"/>
</dbReference>
<comment type="caution">
    <text evidence="12">The sequence shown here is derived from an EMBL/GenBank/DDBJ whole genome shotgun (WGS) entry which is preliminary data.</text>
</comment>
<dbReference type="PROSITE" id="PS50011">
    <property type="entry name" value="PROTEIN_KINASE_DOM"/>
    <property type="match status" value="1"/>
</dbReference>
<dbReference type="CDD" id="cd06093">
    <property type="entry name" value="PX_domain"/>
    <property type="match status" value="1"/>
</dbReference>
<dbReference type="Pfam" id="PF00787">
    <property type="entry name" value="PX"/>
    <property type="match status" value="1"/>
</dbReference>
<dbReference type="OrthoDB" id="63267at2759"/>
<dbReference type="Gene3D" id="1.10.510.10">
    <property type="entry name" value="Transferase(Phosphotransferase) domain 1"/>
    <property type="match status" value="1"/>
</dbReference>
<dbReference type="SUPFAM" id="SSF56112">
    <property type="entry name" value="Protein kinase-like (PK-like)"/>
    <property type="match status" value="1"/>
</dbReference>
<feature type="region of interest" description="Disordered" evidence="9">
    <location>
        <begin position="525"/>
        <end position="564"/>
    </location>
</feature>
<evidence type="ECO:0000313" key="13">
    <source>
        <dbReference type="Proteomes" id="UP000322899"/>
    </source>
</evidence>
<evidence type="ECO:0000256" key="4">
    <source>
        <dbReference type="ARBA" id="ARBA00022679"/>
    </source>
</evidence>
<dbReference type="FunFam" id="1.10.510.10:FF:000008">
    <property type="entry name" value="Non-specific serine/threonine protein kinase"/>
    <property type="match status" value="1"/>
</dbReference>
<dbReference type="InterPro" id="IPR000719">
    <property type="entry name" value="Prot_kinase_dom"/>
</dbReference>
<dbReference type="Gene3D" id="3.30.200.20">
    <property type="entry name" value="Phosphorylase Kinase, domain 1"/>
    <property type="match status" value="1"/>
</dbReference>
<keyword evidence="3" id="KW-0597">Phosphoprotein</keyword>
<sequence length="564" mass="59757">MATTGVYIDIIGFCVVADAVGNKQIVFAVSIRLNSYSWTVYRSHDALEALRDQLGSAPPVPAARVVDSREAFEQSRQEILRWIHSIVSDNTLCSKPEFHDFLRAAANTSPTGIVAAFSRNPSEPVAGDMTASAAAAAASSPPPPAPAAAAAAAAPAQEPLPAPGAMRARVSDFALLKVLGRGSFGKVMLVKKHEGGHVYAMKVLQKEHIRKRKQVANTKTERDILVRVRHPFIVGLKYAFQTADKLYFVMDYCPGGELFFHLGRQGSFHEGRAKFYTAQILLALEHLHSLGVVYRDLKPENVLLDANGNVKITDFGLSKAGVTGSAAGATSFCGTPEYLPPEVVKRLEYGTAADWWSLGALLHEMLTGWPPFFSQDRAELFRRIAGEELVLPEGLTPEAADLLRRLLHKDPLRRLGSVGGAAGIRAHPFFAGVDWEALYDCRIPAPWTPRIDRVDDVQFFDKEFTGKPAVLSPPPPEAAGVLAPGAAGPAGSSSAAAAGAPAGGAGDHFAGFSYAEPASSMVRSRMHGGAAAPGGAHPGYGHHHSSSAAGASGGTASPPVYAHG</sequence>
<evidence type="ECO:0000256" key="7">
    <source>
        <dbReference type="ARBA" id="ARBA00022840"/>
    </source>
</evidence>
<feature type="domain" description="AGC-kinase C-terminal" evidence="11">
    <location>
        <begin position="431"/>
        <end position="524"/>
    </location>
</feature>
<dbReference type="EMBL" id="VLTO01000010">
    <property type="protein sequence ID" value="KAA0176119.1"/>
    <property type="molecule type" value="Genomic_DNA"/>
</dbReference>
<dbReference type="AlphaFoldDB" id="A0A5A8EEY7"/>
<evidence type="ECO:0000256" key="3">
    <source>
        <dbReference type="ARBA" id="ARBA00022553"/>
    </source>
</evidence>
<dbReference type="Pfam" id="PF00433">
    <property type="entry name" value="Pkinase_C"/>
    <property type="match status" value="1"/>
</dbReference>
<evidence type="ECO:0000256" key="8">
    <source>
        <dbReference type="PROSITE-ProRule" id="PRU10141"/>
    </source>
</evidence>
<accession>A0A5A8EEY7</accession>
<evidence type="ECO:0008006" key="14">
    <source>
        <dbReference type="Google" id="ProtNLM"/>
    </source>
</evidence>
<dbReference type="GO" id="GO:0005524">
    <property type="term" value="F:ATP binding"/>
    <property type="evidence" value="ECO:0007669"/>
    <property type="project" value="UniProtKB-UniRule"/>
</dbReference>
<name>A0A5A8EEY7_CAFRO</name>
<evidence type="ECO:0000256" key="1">
    <source>
        <dbReference type="ARBA" id="ARBA00009903"/>
    </source>
</evidence>
<feature type="compositionally biased region" description="Low complexity" evidence="9">
    <location>
        <begin position="546"/>
        <end position="564"/>
    </location>
</feature>
<evidence type="ECO:0000259" key="11">
    <source>
        <dbReference type="PROSITE" id="PS51285"/>
    </source>
</evidence>
<feature type="domain" description="Protein kinase" evidence="10">
    <location>
        <begin position="173"/>
        <end position="430"/>
    </location>
</feature>
<dbReference type="InterPro" id="IPR045270">
    <property type="entry name" value="STKc_AGC"/>
</dbReference>
<keyword evidence="4" id="KW-0808">Transferase</keyword>
<evidence type="ECO:0000256" key="5">
    <source>
        <dbReference type="ARBA" id="ARBA00022741"/>
    </source>
</evidence>
<dbReference type="InterPro" id="IPR001683">
    <property type="entry name" value="PX_dom"/>
</dbReference>
<dbReference type="SUPFAM" id="SSF64268">
    <property type="entry name" value="PX domain"/>
    <property type="match status" value="1"/>
</dbReference>
<dbReference type="InterPro" id="IPR008271">
    <property type="entry name" value="Ser/Thr_kinase_AS"/>
</dbReference>
<dbReference type="Gene3D" id="3.30.1520.10">
    <property type="entry name" value="Phox-like domain"/>
    <property type="match status" value="1"/>
</dbReference>
<dbReference type="InterPro" id="IPR011009">
    <property type="entry name" value="Kinase-like_dom_sf"/>
</dbReference>
<dbReference type="Pfam" id="PF00069">
    <property type="entry name" value="Pkinase"/>
    <property type="match status" value="1"/>
</dbReference>
<dbReference type="CDD" id="cd05123">
    <property type="entry name" value="STKc_AGC"/>
    <property type="match status" value="1"/>
</dbReference>
<dbReference type="PROSITE" id="PS00107">
    <property type="entry name" value="PROTEIN_KINASE_ATP"/>
    <property type="match status" value="1"/>
</dbReference>
<dbReference type="InterPro" id="IPR000961">
    <property type="entry name" value="AGC-kinase_C"/>
</dbReference>
<keyword evidence="6" id="KW-0418">Kinase</keyword>
<protein>
    <recommendedName>
        <fullName evidence="14">Protein kinase domain-containing protein</fullName>
    </recommendedName>
</protein>
<keyword evidence="2" id="KW-0723">Serine/threonine-protein kinase</keyword>
<feature type="compositionally biased region" description="Low complexity" evidence="9">
    <location>
        <begin position="478"/>
        <end position="500"/>
    </location>
</feature>
<evidence type="ECO:0000259" key="10">
    <source>
        <dbReference type="PROSITE" id="PS50011"/>
    </source>
</evidence>
<dbReference type="GO" id="GO:0004674">
    <property type="term" value="F:protein serine/threonine kinase activity"/>
    <property type="evidence" value="ECO:0007669"/>
    <property type="project" value="UniProtKB-KW"/>
</dbReference>
<dbReference type="SMART" id="SM00133">
    <property type="entry name" value="S_TK_X"/>
    <property type="match status" value="1"/>
</dbReference>